<dbReference type="EMBL" id="JACHGR010000007">
    <property type="protein sequence ID" value="MBB6056191.1"/>
    <property type="molecule type" value="Genomic_DNA"/>
</dbReference>
<protein>
    <submittedName>
        <fullName evidence="1">Uncharacterized protein</fullName>
    </submittedName>
</protein>
<keyword evidence="2" id="KW-1185">Reference proteome</keyword>
<sequence length="63" mass="7511">MQRVDYTRIRSHVFETLEGYNSPYQEAKKMCVQNGYPFGIREEQMVSNAISEFHGWRENLPEI</sequence>
<comment type="caution">
    <text evidence="1">The sequence shown here is derived from an EMBL/GenBank/DDBJ whole genome shotgun (WGS) entry which is preliminary data.</text>
</comment>
<dbReference type="Proteomes" id="UP000585721">
    <property type="component" value="Unassembled WGS sequence"/>
</dbReference>
<name>A0A841GM43_9GAMM</name>
<proteinExistence type="predicted"/>
<evidence type="ECO:0000313" key="1">
    <source>
        <dbReference type="EMBL" id="MBB6056191.1"/>
    </source>
</evidence>
<dbReference type="AlphaFoldDB" id="A0A841GM43"/>
<evidence type="ECO:0000313" key="2">
    <source>
        <dbReference type="Proteomes" id="UP000585721"/>
    </source>
</evidence>
<reference evidence="1 2" key="1">
    <citation type="submission" date="2020-08" db="EMBL/GenBank/DDBJ databases">
        <title>Genomic Encyclopedia of Type Strains, Phase IV (KMG-IV): sequencing the most valuable type-strain genomes for metagenomic binning, comparative biology and taxonomic classification.</title>
        <authorList>
            <person name="Goeker M."/>
        </authorList>
    </citation>
    <scope>NUCLEOTIDE SEQUENCE [LARGE SCALE GENOMIC DNA]</scope>
    <source>
        <strain evidence="1 2">DSM 22975</strain>
    </source>
</reference>
<accession>A0A841GM43</accession>
<dbReference type="RefSeq" id="WP_188026921.1">
    <property type="nucleotide sequence ID" value="NZ_JACHGR010000007.1"/>
</dbReference>
<gene>
    <name evidence="1" type="ORF">HNR75_002123</name>
</gene>
<organism evidence="1 2">
    <name type="scientific">Tolumonas osonensis</name>
    <dbReference type="NCBI Taxonomy" id="675874"/>
    <lineage>
        <taxon>Bacteria</taxon>
        <taxon>Pseudomonadati</taxon>
        <taxon>Pseudomonadota</taxon>
        <taxon>Gammaproteobacteria</taxon>
        <taxon>Aeromonadales</taxon>
        <taxon>Aeromonadaceae</taxon>
        <taxon>Tolumonas</taxon>
    </lineage>
</organism>